<proteinExistence type="predicted"/>
<keyword evidence="2" id="KW-1133">Transmembrane helix</keyword>
<evidence type="ECO:0000313" key="3">
    <source>
        <dbReference type="EMBL" id="MFC0048471.1"/>
    </source>
</evidence>
<sequence>MSGFGQKGPVFIQLKSGRPANWFSLLLLLLGGLFLLVFGVWLLLIVATLLVLLLPYLWWKKRKLVQKMQAQMDQFRQSQANSQNDMGTAGATTAHRADHTAPSGLVIEGEVLQKRQED</sequence>
<evidence type="ECO:0000256" key="1">
    <source>
        <dbReference type="SAM" id="MobiDB-lite"/>
    </source>
</evidence>
<keyword evidence="2" id="KW-0812">Transmembrane</keyword>
<dbReference type="EMBL" id="JBHLXP010000001">
    <property type="protein sequence ID" value="MFC0048471.1"/>
    <property type="molecule type" value="Genomic_DNA"/>
</dbReference>
<accession>A0ABV6BC82</accession>
<dbReference type="RefSeq" id="WP_377242692.1">
    <property type="nucleotide sequence ID" value="NZ_JBHLXP010000001.1"/>
</dbReference>
<protein>
    <submittedName>
        <fullName evidence="3">Uncharacterized protein</fullName>
    </submittedName>
</protein>
<dbReference type="Proteomes" id="UP001589813">
    <property type="component" value="Unassembled WGS sequence"/>
</dbReference>
<gene>
    <name evidence="3" type="ORF">ACFFJP_09230</name>
</gene>
<keyword evidence="4" id="KW-1185">Reference proteome</keyword>
<keyword evidence="2" id="KW-0472">Membrane</keyword>
<evidence type="ECO:0000256" key="2">
    <source>
        <dbReference type="SAM" id="Phobius"/>
    </source>
</evidence>
<feature type="compositionally biased region" description="Polar residues" evidence="1">
    <location>
        <begin position="76"/>
        <end position="86"/>
    </location>
</feature>
<comment type="caution">
    <text evidence="3">The sequence shown here is derived from an EMBL/GenBank/DDBJ whole genome shotgun (WGS) entry which is preliminary data.</text>
</comment>
<evidence type="ECO:0000313" key="4">
    <source>
        <dbReference type="Proteomes" id="UP001589813"/>
    </source>
</evidence>
<feature type="region of interest" description="Disordered" evidence="1">
    <location>
        <begin position="76"/>
        <end position="118"/>
    </location>
</feature>
<reference evidence="3 4" key="1">
    <citation type="submission" date="2024-09" db="EMBL/GenBank/DDBJ databases">
        <authorList>
            <person name="Sun Q."/>
            <person name="Mori K."/>
        </authorList>
    </citation>
    <scope>NUCLEOTIDE SEQUENCE [LARGE SCALE GENOMIC DNA]</scope>
    <source>
        <strain evidence="3 4">KCTC 23315</strain>
    </source>
</reference>
<name>A0ABV6BC82_9GAMM</name>
<organism evidence="3 4">
    <name type="scientific">Rheinheimera tilapiae</name>
    <dbReference type="NCBI Taxonomy" id="875043"/>
    <lineage>
        <taxon>Bacteria</taxon>
        <taxon>Pseudomonadati</taxon>
        <taxon>Pseudomonadota</taxon>
        <taxon>Gammaproteobacteria</taxon>
        <taxon>Chromatiales</taxon>
        <taxon>Chromatiaceae</taxon>
        <taxon>Rheinheimera</taxon>
    </lineage>
</organism>
<feature type="transmembrane region" description="Helical" evidence="2">
    <location>
        <begin position="25"/>
        <end position="58"/>
    </location>
</feature>